<name>A0A0C3PLI9_PISTI</name>
<reference evidence="2" key="2">
    <citation type="submission" date="2015-01" db="EMBL/GenBank/DDBJ databases">
        <title>Evolutionary Origins and Diversification of the Mycorrhizal Mutualists.</title>
        <authorList>
            <consortium name="DOE Joint Genome Institute"/>
            <consortium name="Mycorrhizal Genomics Consortium"/>
            <person name="Kohler A."/>
            <person name="Kuo A."/>
            <person name="Nagy L.G."/>
            <person name="Floudas D."/>
            <person name="Copeland A."/>
            <person name="Barry K.W."/>
            <person name="Cichocki N."/>
            <person name="Veneault-Fourrey C."/>
            <person name="LaButti K."/>
            <person name="Lindquist E.A."/>
            <person name="Lipzen A."/>
            <person name="Lundell T."/>
            <person name="Morin E."/>
            <person name="Murat C."/>
            <person name="Riley R."/>
            <person name="Ohm R."/>
            <person name="Sun H."/>
            <person name="Tunlid A."/>
            <person name="Henrissat B."/>
            <person name="Grigoriev I.V."/>
            <person name="Hibbett D.S."/>
            <person name="Martin F."/>
        </authorList>
    </citation>
    <scope>NUCLEOTIDE SEQUENCE [LARGE SCALE GENOMIC DNA]</scope>
    <source>
        <strain evidence="2">Marx 270</strain>
    </source>
</reference>
<organism evidence="1 2">
    <name type="scientific">Pisolithus tinctorius Marx 270</name>
    <dbReference type="NCBI Taxonomy" id="870435"/>
    <lineage>
        <taxon>Eukaryota</taxon>
        <taxon>Fungi</taxon>
        <taxon>Dikarya</taxon>
        <taxon>Basidiomycota</taxon>
        <taxon>Agaricomycotina</taxon>
        <taxon>Agaricomycetes</taxon>
        <taxon>Agaricomycetidae</taxon>
        <taxon>Boletales</taxon>
        <taxon>Sclerodermatineae</taxon>
        <taxon>Pisolithaceae</taxon>
        <taxon>Pisolithus</taxon>
    </lineage>
</organism>
<dbReference type="EMBL" id="KN831954">
    <property type="protein sequence ID" value="KIO09606.1"/>
    <property type="molecule type" value="Genomic_DNA"/>
</dbReference>
<proteinExistence type="predicted"/>
<dbReference type="AlphaFoldDB" id="A0A0C3PLI9"/>
<gene>
    <name evidence="1" type="ORF">M404DRAFT_996433</name>
</gene>
<protein>
    <submittedName>
        <fullName evidence="1">Uncharacterized protein</fullName>
    </submittedName>
</protein>
<accession>A0A0C3PLI9</accession>
<evidence type="ECO:0000313" key="2">
    <source>
        <dbReference type="Proteomes" id="UP000054217"/>
    </source>
</evidence>
<sequence length="61" mass="7013">MTPCPIEQHKLLRRGQGNDQTECLTKRVCTDRPRETCNNSVQSIRALADTVRGRSNIFLQR</sequence>
<keyword evidence="2" id="KW-1185">Reference proteome</keyword>
<dbReference type="Proteomes" id="UP000054217">
    <property type="component" value="Unassembled WGS sequence"/>
</dbReference>
<dbReference type="InParanoid" id="A0A0C3PLI9"/>
<reference evidence="1 2" key="1">
    <citation type="submission" date="2014-04" db="EMBL/GenBank/DDBJ databases">
        <authorList>
            <consortium name="DOE Joint Genome Institute"/>
            <person name="Kuo A."/>
            <person name="Kohler A."/>
            <person name="Costa M.D."/>
            <person name="Nagy L.G."/>
            <person name="Floudas D."/>
            <person name="Copeland A."/>
            <person name="Barry K.W."/>
            <person name="Cichocki N."/>
            <person name="Veneault-Fourrey C."/>
            <person name="LaButti K."/>
            <person name="Lindquist E.A."/>
            <person name="Lipzen A."/>
            <person name="Lundell T."/>
            <person name="Morin E."/>
            <person name="Murat C."/>
            <person name="Sun H."/>
            <person name="Tunlid A."/>
            <person name="Henrissat B."/>
            <person name="Grigoriev I.V."/>
            <person name="Hibbett D.S."/>
            <person name="Martin F."/>
            <person name="Nordberg H.P."/>
            <person name="Cantor M.N."/>
            <person name="Hua S.X."/>
        </authorList>
    </citation>
    <scope>NUCLEOTIDE SEQUENCE [LARGE SCALE GENOMIC DNA]</scope>
    <source>
        <strain evidence="1 2">Marx 270</strain>
    </source>
</reference>
<evidence type="ECO:0000313" key="1">
    <source>
        <dbReference type="EMBL" id="KIO09606.1"/>
    </source>
</evidence>
<dbReference type="HOGENOM" id="CLU_2923602_0_0_1"/>